<evidence type="ECO:0000313" key="3">
    <source>
        <dbReference type="EMBL" id="CAB0014953.1"/>
    </source>
</evidence>
<evidence type="ECO:0000256" key="1">
    <source>
        <dbReference type="SAM" id="MobiDB-lite"/>
    </source>
</evidence>
<evidence type="ECO:0000259" key="2">
    <source>
        <dbReference type="PROSITE" id="PS00028"/>
    </source>
</evidence>
<dbReference type="InterPro" id="IPR036236">
    <property type="entry name" value="Znf_C2H2_sf"/>
</dbReference>
<dbReference type="AlphaFoldDB" id="A0A6H5HCN3"/>
<dbReference type="SUPFAM" id="SSF57667">
    <property type="entry name" value="beta-beta-alpha zinc fingers"/>
    <property type="match status" value="1"/>
</dbReference>
<dbReference type="GO" id="GO:0003676">
    <property type="term" value="F:nucleic acid binding"/>
    <property type="evidence" value="ECO:0007669"/>
    <property type="project" value="InterPro"/>
</dbReference>
<proteinExistence type="predicted"/>
<feature type="domain" description="C2H2-type" evidence="2">
    <location>
        <begin position="148"/>
        <end position="170"/>
    </location>
</feature>
<organism evidence="3 4">
    <name type="scientific">Nesidiocoris tenuis</name>
    <dbReference type="NCBI Taxonomy" id="355587"/>
    <lineage>
        <taxon>Eukaryota</taxon>
        <taxon>Metazoa</taxon>
        <taxon>Ecdysozoa</taxon>
        <taxon>Arthropoda</taxon>
        <taxon>Hexapoda</taxon>
        <taxon>Insecta</taxon>
        <taxon>Pterygota</taxon>
        <taxon>Neoptera</taxon>
        <taxon>Paraneoptera</taxon>
        <taxon>Hemiptera</taxon>
        <taxon>Heteroptera</taxon>
        <taxon>Panheteroptera</taxon>
        <taxon>Cimicomorpha</taxon>
        <taxon>Miridae</taxon>
        <taxon>Dicyphina</taxon>
        <taxon>Nesidiocoris</taxon>
    </lineage>
</organism>
<reference evidence="3 4" key="1">
    <citation type="submission" date="2020-02" db="EMBL/GenBank/DDBJ databases">
        <authorList>
            <person name="Ferguson B K."/>
        </authorList>
    </citation>
    <scope>NUCLEOTIDE SEQUENCE [LARGE SCALE GENOMIC DNA]</scope>
</reference>
<accession>A0A6H5HCN3</accession>
<dbReference type="InterPro" id="IPR003604">
    <property type="entry name" value="Matrin/U1-like-C_Znf_C2H2"/>
</dbReference>
<keyword evidence="4" id="KW-1185">Reference proteome</keyword>
<sequence>MFPPPFRAPHPPLPKGSYDQYGGYTGGYAKEPAGGYGRSQYGFGEKNILGPYGKRFMGIYSENYHGPRHMEKPYFPPAIPPQNYYHNQDLNDEIHCFTCDIWCHGPAQYTAHTQGSKHQKQVKEEKNRRAVSKMKFIKYDEASNTYECTYCRTALNSCSVVVMHVAGVRHQDKAYEIEGPRPSSDLPLQRVQHLGKLGNPNGPTFGLAAALGQGPVEAEPAARRQIQGTLGGGQRGRGPPHAQPRSPFDRPEIDGLRNLQHNG</sequence>
<dbReference type="EMBL" id="CADCXU010028254">
    <property type="protein sequence ID" value="CAB0014953.1"/>
    <property type="molecule type" value="Genomic_DNA"/>
</dbReference>
<name>A0A6H5HCN3_9HEMI</name>
<dbReference type="Proteomes" id="UP000479000">
    <property type="component" value="Unassembled WGS sequence"/>
</dbReference>
<dbReference type="PROSITE" id="PS00028">
    <property type="entry name" value="ZINC_FINGER_C2H2_1"/>
    <property type="match status" value="1"/>
</dbReference>
<dbReference type="InterPro" id="IPR013087">
    <property type="entry name" value="Znf_C2H2_type"/>
</dbReference>
<protein>
    <recommendedName>
        <fullName evidence="2">C2H2-type domain-containing protein</fullName>
    </recommendedName>
</protein>
<gene>
    <name evidence="3" type="ORF">NTEN_LOCUS19353</name>
</gene>
<evidence type="ECO:0000313" key="4">
    <source>
        <dbReference type="Proteomes" id="UP000479000"/>
    </source>
</evidence>
<dbReference type="GO" id="GO:0008270">
    <property type="term" value="F:zinc ion binding"/>
    <property type="evidence" value="ECO:0007669"/>
    <property type="project" value="InterPro"/>
</dbReference>
<dbReference type="Gene3D" id="3.30.160.60">
    <property type="entry name" value="Classic Zinc Finger"/>
    <property type="match status" value="1"/>
</dbReference>
<feature type="region of interest" description="Disordered" evidence="1">
    <location>
        <begin position="216"/>
        <end position="263"/>
    </location>
</feature>
<dbReference type="SMART" id="SM00451">
    <property type="entry name" value="ZnF_U1"/>
    <property type="match status" value="2"/>
</dbReference>